<evidence type="ECO:0000256" key="4">
    <source>
        <dbReference type="ARBA" id="ARBA00011245"/>
    </source>
</evidence>
<comment type="subunit">
    <text evidence="4">Monomer.</text>
</comment>
<dbReference type="GO" id="GO:0102007">
    <property type="term" value="F:acyl-L-homoserine-lactone lactonohydrolase activity"/>
    <property type="evidence" value="ECO:0007669"/>
    <property type="project" value="UniProtKB-EC"/>
</dbReference>
<reference evidence="13 14" key="1">
    <citation type="submission" date="2020-09" db="EMBL/GenBank/DDBJ databases">
        <title>Characterization of Paenibacillus peoriae strain ZF390 with broad-spectrum antimicrobial activity as a potential biocontrol agent.</title>
        <authorList>
            <person name="Li L."/>
            <person name="Zhao Y."/>
            <person name="Li B."/>
            <person name="Xie X."/>
        </authorList>
    </citation>
    <scope>NUCLEOTIDE SEQUENCE [LARGE SCALE GENOMIC DNA]</scope>
    <source>
        <strain evidence="13 14">ZF390</strain>
    </source>
</reference>
<evidence type="ECO:0000259" key="12">
    <source>
        <dbReference type="SMART" id="SM00849"/>
    </source>
</evidence>
<evidence type="ECO:0000256" key="6">
    <source>
        <dbReference type="ARBA" id="ARBA00022723"/>
    </source>
</evidence>
<name>A0A7H0Y594_9BACL</name>
<feature type="domain" description="Metallo-beta-lactamase" evidence="12">
    <location>
        <begin position="34"/>
        <end position="237"/>
    </location>
</feature>
<organism evidence="13 14">
    <name type="scientific">Paenibacillus peoriae</name>
    <dbReference type="NCBI Taxonomy" id="59893"/>
    <lineage>
        <taxon>Bacteria</taxon>
        <taxon>Bacillati</taxon>
        <taxon>Bacillota</taxon>
        <taxon>Bacilli</taxon>
        <taxon>Bacillales</taxon>
        <taxon>Paenibacillaceae</taxon>
        <taxon>Paenibacillus</taxon>
    </lineage>
</organism>
<evidence type="ECO:0000313" key="13">
    <source>
        <dbReference type="EMBL" id="QNR66252.1"/>
    </source>
</evidence>
<keyword evidence="6" id="KW-0479">Metal-binding</keyword>
<dbReference type="PANTHER" id="PTHR42978:SF7">
    <property type="entry name" value="METALLO-HYDROLASE RV2300C-RELATED"/>
    <property type="match status" value="1"/>
</dbReference>
<gene>
    <name evidence="13" type="ORF">IAQ67_20745</name>
</gene>
<evidence type="ECO:0000256" key="7">
    <source>
        <dbReference type="ARBA" id="ARBA00022801"/>
    </source>
</evidence>
<dbReference type="AlphaFoldDB" id="A0A7H0Y594"/>
<comment type="function">
    <text evidence="10">Counteracts the endogenous Pycsar antiviral defense system. Phosphodiesterase that enables metal-dependent hydrolysis of host cyclic nucleotide Pycsar defense signals such as cCMP and cUMP.</text>
</comment>
<dbReference type="CDD" id="cd07729">
    <property type="entry name" value="AHL_lactonase_MBL-fold"/>
    <property type="match status" value="1"/>
</dbReference>
<evidence type="ECO:0000256" key="1">
    <source>
        <dbReference type="ARBA" id="ARBA00000450"/>
    </source>
</evidence>
<comment type="catalytic activity">
    <reaction evidence="9">
        <text>3',5'-cyclic CMP + H2O = CMP + H(+)</text>
        <dbReference type="Rhea" id="RHEA:72675"/>
        <dbReference type="ChEBI" id="CHEBI:15377"/>
        <dbReference type="ChEBI" id="CHEBI:15378"/>
        <dbReference type="ChEBI" id="CHEBI:58003"/>
        <dbReference type="ChEBI" id="CHEBI:60377"/>
    </reaction>
    <physiologicalReaction direction="left-to-right" evidence="9">
        <dbReference type="Rhea" id="RHEA:72676"/>
    </physiologicalReaction>
</comment>
<evidence type="ECO:0000256" key="2">
    <source>
        <dbReference type="ARBA" id="ARBA00001947"/>
    </source>
</evidence>
<dbReference type="InterPro" id="IPR051013">
    <property type="entry name" value="MBL_superfamily_lactonases"/>
</dbReference>
<evidence type="ECO:0000256" key="5">
    <source>
        <dbReference type="ARBA" id="ARBA00013131"/>
    </source>
</evidence>
<comment type="cofactor">
    <cofactor evidence="2">
        <name>Zn(2+)</name>
        <dbReference type="ChEBI" id="CHEBI:29105"/>
    </cofactor>
</comment>
<dbReference type="SUPFAM" id="SSF56281">
    <property type="entry name" value="Metallo-hydrolase/oxidoreductase"/>
    <property type="match status" value="1"/>
</dbReference>
<dbReference type="InterPro" id="IPR001279">
    <property type="entry name" value="Metallo-B-lactamas"/>
</dbReference>
<proteinExistence type="inferred from homology"/>
<dbReference type="InterPro" id="IPR054870">
    <property type="entry name" value="AHLLactAiiA"/>
</dbReference>
<dbReference type="SMART" id="SM00849">
    <property type="entry name" value="Lactamase_B"/>
    <property type="match status" value="1"/>
</dbReference>
<dbReference type="Pfam" id="PF00753">
    <property type="entry name" value="Lactamase_B"/>
    <property type="match status" value="1"/>
</dbReference>
<comment type="catalytic activity">
    <reaction evidence="1">
        <text>an N-acyl-L-homoserine lactone + H2O = an N-acyl-L-homoserine + H(+)</text>
        <dbReference type="Rhea" id="RHEA:22576"/>
        <dbReference type="ChEBI" id="CHEBI:15377"/>
        <dbReference type="ChEBI" id="CHEBI:15378"/>
        <dbReference type="ChEBI" id="CHEBI:55474"/>
        <dbReference type="ChEBI" id="CHEBI:58921"/>
        <dbReference type="EC" id="3.1.1.81"/>
    </reaction>
</comment>
<dbReference type="InterPro" id="IPR036866">
    <property type="entry name" value="RibonucZ/Hydroxyglut_hydro"/>
</dbReference>
<accession>A0A7H0Y594</accession>
<sequence length="252" mass="28389">MHIKKLYFLPVGECFLDQSAVNRTLAPGKLVGMPVWSFLLETTSGPILIDTGMPDAFINNPDYYKGTRREGRVVPNMSDGDSIVNVLKRVGYRPDDIQMVISSHLHLDHSGGNGHFRNTPILIQRAEYDAAINNEDYSPLECRLPDLQYQIIEGDHELIPGVQTLFTPGHSPGHQSVLVTTEKSGPVLLTIDVAYTRENFENSVPFLTFDQEMAAKSITRMQELIQDVRPSYVFLGHDRNQAQKCRTFPDFL</sequence>
<dbReference type="RefSeq" id="WP_190297736.1">
    <property type="nucleotide sequence ID" value="NZ_CP061172.1"/>
</dbReference>
<evidence type="ECO:0000256" key="3">
    <source>
        <dbReference type="ARBA" id="ARBA00007749"/>
    </source>
</evidence>
<dbReference type="NCBIfam" id="NF045699">
    <property type="entry name" value="AHLLactAiiA"/>
    <property type="match status" value="1"/>
</dbReference>
<evidence type="ECO:0000256" key="10">
    <source>
        <dbReference type="ARBA" id="ARBA00034301"/>
    </source>
</evidence>
<dbReference type="EC" id="3.1.1.81" evidence="5"/>
<dbReference type="PANTHER" id="PTHR42978">
    <property type="entry name" value="QUORUM-QUENCHING LACTONASE YTNP-RELATED-RELATED"/>
    <property type="match status" value="1"/>
</dbReference>
<evidence type="ECO:0000256" key="8">
    <source>
        <dbReference type="ARBA" id="ARBA00022833"/>
    </source>
</evidence>
<comment type="similarity">
    <text evidence="3">Belongs to the metallo-beta-lactamase superfamily.</text>
</comment>
<dbReference type="Proteomes" id="UP000516384">
    <property type="component" value="Chromosome"/>
</dbReference>
<keyword evidence="7" id="KW-0378">Hydrolase</keyword>
<dbReference type="EMBL" id="CP061172">
    <property type="protein sequence ID" value="QNR66252.1"/>
    <property type="molecule type" value="Genomic_DNA"/>
</dbReference>
<comment type="catalytic activity">
    <reaction evidence="11">
        <text>3',5'-cyclic UMP + H2O = UMP + H(+)</text>
        <dbReference type="Rhea" id="RHEA:70575"/>
        <dbReference type="ChEBI" id="CHEBI:15377"/>
        <dbReference type="ChEBI" id="CHEBI:15378"/>
        <dbReference type="ChEBI" id="CHEBI:57865"/>
        <dbReference type="ChEBI" id="CHEBI:184387"/>
    </reaction>
    <physiologicalReaction direction="left-to-right" evidence="11">
        <dbReference type="Rhea" id="RHEA:70576"/>
    </physiologicalReaction>
</comment>
<dbReference type="Gene3D" id="3.60.15.10">
    <property type="entry name" value="Ribonuclease Z/Hydroxyacylglutathione hydrolase-like"/>
    <property type="match status" value="1"/>
</dbReference>
<evidence type="ECO:0000313" key="14">
    <source>
        <dbReference type="Proteomes" id="UP000516384"/>
    </source>
</evidence>
<dbReference type="GO" id="GO:0046872">
    <property type="term" value="F:metal ion binding"/>
    <property type="evidence" value="ECO:0007669"/>
    <property type="project" value="UniProtKB-KW"/>
</dbReference>
<keyword evidence="8" id="KW-0862">Zinc</keyword>
<evidence type="ECO:0000256" key="9">
    <source>
        <dbReference type="ARBA" id="ARBA00034221"/>
    </source>
</evidence>
<protein>
    <recommendedName>
        <fullName evidence="5">quorum-quenching N-acyl-homoserine lactonase</fullName>
        <ecNumber evidence="5">3.1.1.81</ecNumber>
    </recommendedName>
</protein>
<evidence type="ECO:0000256" key="11">
    <source>
        <dbReference type="ARBA" id="ARBA00048505"/>
    </source>
</evidence>